<dbReference type="PANTHER" id="PTHR11814">
    <property type="entry name" value="SULFATE TRANSPORTER"/>
    <property type="match status" value="1"/>
</dbReference>
<feature type="transmembrane region" description="Helical" evidence="6">
    <location>
        <begin position="501"/>
        <end position="526"/>
    </location>
</feature>
<dbReference type="GO" id="GO:0016020">
    <property type="term" value="C:membrane"/>
    <property type="evidence" value="ECO:0007669"/>
    <property type="project" value="UniProtKB-SubCell"/>
</dbReference>
<keyword evidence="8" id="KW-1185">Reference proteome</keyword>
<feature type="compositionally biased region" description="Gly residues" evidence="5">
    <location>
        <begin position="14"/>
        <end position="25"/>
    </location>
</feature>
<dbReference type="InterPro" id="IPR002645">
    <property type="entry name" value="STAS_dom"/>
</dbReference>
<evidence type="ECO:0000256" key="3">
    <source>
        <dbReference type="ARBA" id="ARBA00022989"/>
    </source>
</evidence>
<dbReference type="InterPro" id="IPR001902">
    <property type="entry name" value="SLC26A/SulP_fam"/>
</dbReference>
<dbReference type="SUPFAM" id="SSF52091">
    <property type="entry name" value="SpoIIaa-like"/>
    <property type="match status" value="1"/>
</dbReference>
<reference evidence="9" key="1">
    <citation type="submission" date="2025-08" db="UniProtKB">
        <authorList>
            <consortium name="RefSeq"/>
        </authorList>
    </citation>
    <scope>IDENTIFICATION</scope>
    <source>
        <tissue evidence="9">Sperm</tissue>
    </source>
</reference>
<evidence type="ECO:0000256" key="6">
    <source>
        <dbReference type="SAM" id="Phobius"/>
    </source>
</evidence>
<dbReference type="InterPro" id="IPR011547">
    <property type="entry name" value="SLC26A/SulP_dom"/>
</dbReference>
<evidence type="ECO:0000313" key="9">
    <source>
        <dbReference type="RefSeq" id="XP_032825730.1"/>
    </source>
</evidence>
<feature type="transmembrane region" description="Helical" evidence="6">
    <location>
        <begin position="400"/>
        <end position="417"/>
    </location>
</feature>
<keyword evidence="2 6" id="KW-0812">Transmembrane</keyword>
<accession>A0AAJ7TX43</accession>
<evidence type="ECO:0000259" key="7">
    <source>
        <dbReference type="PROSITE" id="PS50801"/>
    </source>
</evidence>
<dbReference type="GeneID" id="116951305"/>
<feature type="transmembrane region" description="Helical" evidence="6">
    <location>
        <begin position="279"/>
        <end position="299"/>
    </location>
</feature>
<dbReference type="RefSeq" id="XP_032825730.1">
    <property type="nucleotide sequence ID" value="XM_032969839.1"/>
</dbReference>
<dbReference type="InterPro" id="IPR036513">
    <property type="entry name" value="STAS_dom_sf"/>
</dbReference>
<sequence>MALSDGSLPRQRELGGGSLEGGTSLGGSARHPMSQADLEGLAMRAEHPPPTLRERLFSCVHCSRADLSARMKLAFPVLSWLPRYRLREWFLGDVFAGISTGVIQLPQGMAYALLAGVPPIYGLYASFYPMLVYFFLGTSHHISIGTFAVLSVMVGDVTERIVPDEDFLLPPANLTGTNQTLSSMRLSLEGIDVAARDQARVSVAIAVTFLCGIYQLSLGMLRFGVVATYLSEPMVRGFTTACSIHVCVTQLKYMFGVSVSRYSGPLAIVYTTIEFCSHLGHTNLVSLLLCVICTVGLAGSKELGDRYRNRLPAPIPLELILVVLATLASSGLELNEKHAVDIIGDIPTGLKPPVVPSFTLFGKVVVDAITLAIVGFSIAISMGKTFALKHGYNIDSNQELVAIGLSNIFGSIFHSFTISCAMSRSLVQDATGGQTQVAGLVSALLVLIVILAISSLFRPLPRAALAAVVLVNLKGMFKQFADVPQLWRTCRIDLAMWMVTFWASVLLGLDLGLAVAVSFALLSVVIRTQTPKYSILGKIPNTDIYLDLKEYAEAKEVSGIRIFQTNASLYFANADMYTEALISKTGLDPRSLIAVRKKFLAHQQRLERKRRREAGTEAKSATLNLDGAEAGHVVLPLEESEEQGLTSPAYRFLVLDFGAVTFVDTPGVKMLKRIFQEHKEVGVQVCLAGCRAVVVTQLERTGFLSGPSSKAQLFLSVPDAVAHCQRQDALHSRPALTTPPGAHNHTADGREDKHAHHVENGGCYPEPRSPAPMVVENTKM</sequence>
<dbReference type="PROSITE" id="PS50801">
    <property type="entry name" value="STAS"/>
    <property type="match status" value="1"/>
</dbReference>
<dbReference type="AlphaFoldDB" id="A0AAJ7TX43"/>
<evidence type="ECO:0000313" key="8">
    <source>
        <dbReference type="Proteomes" id="UP001318040"/>
    </source>
</evidence>
<keyword evidence="4 6" id="KW-0472">Membrane</keyword>
<dbReference type="Pfam" id="PF00916">
    <property type="entry name" value="Sulfate_transp"/>
    <property type="match status" value="1"/>
</dbReference>
<name>A0AAJ7TX43_PETMA</name>
<dbReference type="Gene3D" id="3.30.750.24">
    <property type="entry name" value="STAS domain"/>
    <property type="match status" value="1"/>
</dbReference>
<dbReference type="NCBIfam" id="TIGR00815">
    <property type="entry name" value="sulP"/>
    <property type="match status" value="1"/>
</dbReference>
<feature type="region of interest" description="Disordered" evidence="5">
    <location>
        <begin position="732"/>
        <end position="780"/>
    </location>
</feature>
<evidence type="ECO:0000256" key="2">
    <source>
        <dbReference type="ARBA" id="ARBA00022692"/>
    </source>
</evidence>
<proteinExistence type="predicted"/>
<gene>
    <name evidence="9" type="primary">LOC116951305</name>
</gene>
<evidence type="ECO:0000256" key="5">
    <source>
        <dbReference type="SAM" id="MobiDB-lite"/>
    </source>
</evidence>
<dbReference type="GO" id="GO:0055085">
    <property type="term" value="P:transmembrane transport"/>
    <property type="evidence" value="ECO:0007669"/>
    <property type="project" value="InterPro"/>
</dbReference>
<dbReference type="Proteomes" id="UP001318040">
    <property type="component" value="Chromosome 42"/>
</dbReference>
<feature type="transmembrane region" description="Helical" evidence="6">
    <location>
        <begin position="203"/>
        <end position="230"/>
    </location>
</feature>
<evidence type="ECO:0000256" key="1">
    <source>
        <dbReference type="ARBA" id="ARBA00004141"/>
    </source>
</evidence>
<evidence type="ECO:0000256" key="4">
    <source>
        <dbReference type="ARBA" id="ARBA00023136"/>
    </source>
</evidence>
<dbReference type="Pfam" id="PF01740">
    <property type="entry name" value="STAS"/>
    <property type="match status" value="1"/>
</dbReference>
<comment type="subcellular location">
    <subcellularLocation>
        <location evidence="1">Membrane</location>
        <topology evidence="1">Multi-pass membrane protein</topology>
    </subcellularLocation>
</comment>
<keyword evidence="3 6" id="KW-1133">Transmembrane helix</keyword>
<dbReference type="CDD" id="cd07042">
    <property type="entry name" value="STAS_SulP_like_sulfate_transporter"/>
    <property type="match status" value="1"/>
</dbReference>
<protein>
    <submittedName>
        <fullName evidence="9">Solute carrier family 26 member 6-like isoform X2</fullName>
    </submittedName>
</protein>
<feature type="transmembrane region" description="Helical" evidence="6">
    <location>
        <begin position="437"/>
        <end position="457"/>
    </location>
</feature>
<feature type="compositionally biased region" description="Basic and acidic residues" evidence="5">
    <location>
        <begin position="745"/>
        <end position="759"/>
    </location>
</feature>
<feature type="transmembrane region" description="Helical" evidence="6">
    <location>
        <begin position="111"/>
        <end position="136"/>
    </location>
</feature>
<feature type="region of interest" description="Disordered" evidence="5">
    <location>
        <begin position="1"/>
        <end position="31"/>
    </location>
</feature>
<organism evidence="8 9">
    <name type="scientific">Petromyzon marinus</name>
    <name type="common">Sea lamprey</name>
    <dbReference type="NCBI Taxonomy" id="7757"/>
    <lineage>
        <taxon>Eukaryota</taxon>
        <taxon>Metazoa</taxon>
        <taxon>Chordata</taxon>
        <taxon>Craniata</taxon>
        <taxon>Vertebrata</taxon>
        <taxon>Cyclostomata</taxon>
        <taxon>Hyperoartia</taxon>
        <taxon>Petromyzontiformes</taxon>
        <taxon>Petromyzontidae</taxon>
        <taxon>Petromyzon</taxon>
    </lineage>
</organism>
<feature type="transmembrane region" description="Helical" evidence="6">
    <location>
        <begin position="360"/>
        <end position="380"/>
    </location>
</feature>
<feature type="domain" description="STAS" evidence="7">
    <location>
        <begin position="550"/>
        <end position="724"/>
    </location>
</feature>